<accession>A0ABT3JDM9</accession>
<dbReference type="EMBL" id="JAPDOB010000001">
    <property type="protein sequence ID" value="MCW3797177.1"/>
    <property type="molecule type" value="Genomic_DNA"/>
</dbReference>
<feature type="transmembrane region" description="Helical" evidence="1">
    <location>
        <begin position="12"/>
        <end position="34"/>
    </location>
</feature>
<name>A0ABT3JDM9_9SPHN</name>
<sequence>MTRWGSLVRNQDGAVAPTVAMSLFALIAAGGIAFDYARLAALDTELQQAADQAALAAATQLDGSDGSTTRAVAAAQKLLSNETRFANDSGGIAVATGEDGSKGGKAFARVTFYTTKANAEADSSGYGAGTAADATAKFVKVEVTGREAVYAFTPIVGAFRSGIIDAAATAGMGSAICKVPPLMICNPKPGTTFDPDSYKGVGIQVTGHGNDKSGTGAANVAWGPGDFGFLDVGAGSNAELVQALAFQDLNLDCYQTDTGQVTTGNPQALYDAINTRFDLYDFAGGKGTTLGDCFNGKCPAALNTVKDVFKDDTTTTGNSCKITTNNQGWYLLSPPNDFAPIAYDPGQTDDTRLDTVIKGMGLPKDNCHYLSYSRSCANVNGTLGKANETNKIGDGKWARKDYFDTYHPSLVPTNWKTITRYETYLWELTNKNMPYGSATTVGNAKQYGKPLCSSGTITPGTDRRVLSVAVVENCSALSGSSRKVTIGAWADMFLVEPTIEGRGNGSLKDSIYMEVIGKTKGTGTASQTAQTVRRDVPYLVR</sequence>
<dbReference type="InterPro" id="IPR028087">
    <property type="entry name" value="Tad_N"/>
</dbReference>
<keyword evidence="1" id="KW-0812">Transmembrane</keyword>
<evidence type="ECO:0000259" key="2">
    <source>
        <dbReference type="Pfam" id="PF13400"/>
    </source>
</evidence>
<proteinExistence type="predicted"/>
<keyword evidence="4" id="KW-1185">Reference proteome</keyword>
<protein>
    <submittedName>
        <fullName evidence="3">Pilus assembly protein TadG-related protein</fullName>
    </submittedName>
</protein>
<evidence type="ECO:0000313" key="4">
    <source>
        <dbReference type="Proteomes" id="UP001526246"/>
    </source>
</evidence>
<keyword evidence="1" id="KW-0472">Membrane</keyword>
<gene>
    <name evidence="3" type="ORF">OMW55_05060</name>
</gene>
<dbReference type="RefSeq" id="WP_264881318.1">
    <property type="nucleotide sequence ID" value="NZ_JAPDOB010000001.1"/>
</dbReference>
<comment type="caution">
    <text evidence="3">The sequence shown here is derived from an EMBL/GenBank/DDBJ whole genome shotgun (WGS) entry which is preliminary data.</text>
</comment>
<keyword evidence="1" id="KW-1133">Transmembrane helix</keyword>
<dbReference type="Proteomes" id="UP001526246">
    <property type="component" value="Unassembled WGS sequence"/>
</dbReference>
<evidence type="ECO:0000256" key="1">
    <source>
        <dbReference type="SAM" id="Phobius"/>
    </source>
</evidence>
<evidence type="ECO:0000313" key="3">
    <source>
        <dbReference type="EMBL" id="MCW3797177.1"/>
    </source>
</evidence>
<reference evidence="3 4" key="1">
    <citation type="submission" date="2022-10" db="EMBL/GenBank/DDBJ databases">
        <title>Sphingomonas sp.</title>
        <authorList>
            <person name="Jin C."/>
        </authorList>
    </citation>
    <scope>NUCLEOTIDE SEQUENCE [LARGE SCALE GENOMIC DNA]</scope>
    <source>
        <strain evidence="3 4">BN140010</strain>
    </source>
</reference>
<organism evidence="3 4">
    <name type="scientific">Sphingomonas arvum</name>
    <dbReference type="NCBI Taxonomy" id="2992113"/>
    <lineage>
        <taxon>Bacteria</taxon>
        <taxon>Pseudomonadati</taxon>
        <taxon>Pseudomonadota</taxon>
        <taxon>Alphaproteobacteria</taxon>
        <taxon>Sphingomonadales</taxon>
        <taxon>Sphingomonadaceae</taxon>
        <taxon>Sphingomonas</taxon>
    </lineage>
</organism>
<feature type="domain" description="Putative Flp pilus-assembly TadG-like N-terminal" evidence="2">
    <location>
        <begin position="13"/>
        <end position="59"/>
    </location>
</feature>
<dbReference type="Pfam" id="PF13400">
    <property type="entry name" value="Tad"/>
    <property type="match status" value="1"/>
</dbReference>